<evidence type="ECO:0000256" key="1">
    <source>
        <dbReference type="SAM" id="SignalP"/>
    </source>
</evidence>
<dbReference type="RefSeq" id="WP_211939027.1">
    <property type="nucleotide sequence ID" value="NZ_CP073078.1"/>
</dbReference>
<name>A0A975G1W1_9CAUL</name>
<dbReference type="Proteomes" id="UP000676409">
    <property type="component" value="Chromosome"/>
</dbReference>
<feature type="chain" id="PRO_5037846034" description="SPOR domain-containing protein" evidence="1">
    <location>
        <begin position="37"/>
        <end position="154"/>
    </location>
</feature>
<proteinExistence type="predicted"/>
<evidence type="ECO:0000313" key="3">
    <source>
        <dbReference type="Proteomes" id="UP000676409"/>
    </source>
</evidence>
<evidence type="ECO:0008006" key="4">
    <source>
        <dbReference type="Google" id="ProtNLM"/>
    </source>
</evidence>
<evidence type="ECO:0000313" key="2">
    <source>
        <dbReference type="EMBL" id="QUD88977.1"/>
    </source>
</evidence>
<dbReference type="AlphaFoldDB" id="A0A975G1W1"/>
<accession>A0A975G1W1</accession>
<gene>
    <name evidence="2" type="ORF">KCG34_03570</name>
</gene>
<keyword evidence="3" id="KW-1185">Reference proteome</keyword>
<dbReference type="EMBL" id="CP073078">
    <property type="protein sequence ID" value="QUD88977.1"/>
    <property type="molecule type" value="Genomic_DNA"/>
</dbReference>
<organism evidence="2 3">
    <name type="scientific">Phenylobacterium montanum</name>
    <dbReference type="NCBI Taxonomy" id="2823693"/>
    <lineage>
        <taxon>Bacteria</taxon>
        <taxon>Pseudomonadati</taxon>
        <taxon>Pseudomonadota</taxon>
        <taxon>Alphaproteobacteria</taxon>
        <taxon>Caulobacterales</taxon>
        <taxon>Caulobacteraceae</taxon>
        <taxon>Phenylobacterium</taxon>
    </lineage>
</organism>
<keyword evidence="1" id="KW-0732">Signal</keyword>
<feature type="signal peptide" evidence="1">
    <location>
        <begin position="1"/>
        <end position="36"/>
    </location>
</feature>
<sequence length="154" mass="16862">MAEPRPGRRNPMGEAMRRLILLAFSGALLAMQPALAAETPKPAPPEDSVALSPVALPVVADGRIANYVFVSVKVWLNPGYDAFALRDKEPYFRDALVRVGHRTPFVVKGDYNRIDEAKLRAAMQREAGAIIGPAAVRSIQVVSQTPQHRLPVQR</sequence>
<dbReference type="KEGG" id="caul:KCG34_03570"/>
<reference evidence="2" key="1">
    <citation type="submission" date="2021-04" db="EMBL/GenBank/DDBJ databases">
        <title>The complete genome sequence of Caulobacter sp. S6.</title>
        <authorList>
            <person name="Tang Y."/>
            <person name="Ouyang W."/>
            <person name="Liu Q."/>
            <person name="Huang B."/>
            <person name="Guo Z."/>
            <person name="Lei P."/>
        </authorList>
    </citation>
    <scope>NUCLEOTIDE SEQUENCE</scope>
    <source>
        <strain evidence="2">S6</strain>
    </source>
</reference>
<protein>
    <recommendedName>
        <fullName evidence="4">SPOR domain-containing protein</fullName>
    </recommendedName>
</protein>